<evidence type="ECO:0000256" key="3">
    <source>
        <dbReference type="ARBA" id="ARBA00012656"/>
    </source>
</evidence>
<dbReference type="Proteomes" id="UP001217582">
    <property type="component" value="Chromosome 2"/>
</dbReference>
<dbReference type="Gene3D" id="1.50.10.20">
    <property type="match status" value="1"/>
</dbReference>
<dbReference type="Pfam" id="PF00432">
    <property type="entry name" value="Prenyltrans"/>
    <property type="match status" value="1"/>
</dbReference>
<dbReference type="SUPFAM" id="SSF48239">
    <property type="entry name" value="Terpenoid cyclases/Protein prenyltransferases"/>
    <property type="match status" value="1"/>
</dbReference>
<dbReference type="InterPro" id="IPR008930">
    <property type="entry name" value="Terpenoid_cyclase/PrenylTrfase"/>
</dbReference>
<sequence length="350" mass="39245">MYLKDVYIATCKMQQAERCHTNVELMASTLLVKQHVKFIQQLEQKRDSSLAYHMTAHLRMNGVYWGVCALELMRAGDALDREALIKFVMSCYDGLTGGFGAYPSHDAHILSTLSAIQILALKDALDVLGERRTRIVEFVLGLQRQNGSFQGDQWGETDTRFLYCAVSALAHLHALDMLDKEKTIQWLLRCSNFDGGFGLTEGAESHAAQVFTCVGALSILNALDRIDQDTLAWWLVERQVPGGGLNGRPQKLEDVCYSWWVLSSLSLINRLHWIDADKLQSFILSAQDPDRGGIADRPENVADVFHTQFGVAGLSLLGYEGLERVDPTYCMPYSVTQKLHISRPYQDLAL</sequence>
<reference evidence="13 14" key="1">
    <citation type="submission" date="2023-03" db="EMBL/GenBank/DDBJ databases">
        <title>Mating type loci evolution in Malassezia.</title>
        <authorList>
            <person name="Coelho M.A."/>
        </authorList>
    </citation>
    <scope>NUCLEOTIDE SEQUENCE [LARGE SCALE GENOMIC DNA]</scope>
    <source>
        <strain evidence="13 14">CBS 13387</strain>
    </source>
</reference>
<keyword evidence="7" id="KW-0677">Repeat</keyword>
<evidence type="ECO:0000256" key="7">
    <source>
        <dbReference type="ARBA" id="ARBA00022737"/>
    </source>
</evidence>
<keyword evidence="6 11" id="KW-0479">Metal-binding</keyword>
<name>A0AAJ5YYF2_9BASI</name>
<dbReference type="CDD" id="cd02894">
    <property type="entry name" value="GGTase-II"/>
    <property type="match status" value="1"/>
</dbReference>
<proteinExistence type="inferred from homology"/>
<dbReference type="GO" id="GO:0004663">
    <property type="term" value="F:Rab geranylgeranyltransferase activity"/>
    <property type="evidence" value="ECO:0007669"/>
    <property type="project" value="UniProtKB-UniRule"/>
</dbReference>
<dbReference type="InterPro" id="IPR001330">
    <property type="entry name" value="Prenyltrans"/>
</dbReference>
<dbReference type="GO" id="GO:0046872">
    <property type="term" value="F:metal ion binding"/>
    <property type="evidence" value="ECO:0007669"/>
    <property type="project" value="UniProtKB-KW"/>
</dbReference>
<comment type="cofactor">
    <cofactor evidence="11">
        <name>Zn(2+)</name>
        <dbReference type="ChEBI" id="CHEBI:29105"/>
    </cofactor>
    <text evidence="11">Binds 1 zinc ion per subunit.</text>
</comment>
<dbReference type="GO" id="GO:0005968">
    <property type="term" value="C:Rab-protein geranylgeranyltransferase complex"/>
    <property type="evidence" value="ECO:0007669"/>
    <property type="project" value="UniProtKB-UniRule"/>
</dbReference>
<keyword evidence="8 11" id="KW-0862">Zinc</keyword>
<organism evidence="13 14">
    <name type="scientific">Malassezia arunalokei</name>
    <dbReference type="NCBI Taxonomy" id="1514897"/>
    <lineage>
        <taxon>Eukaryota</taxon>
        <taxon>Fungi</taxon>
        <taxon>Dikarya</taxon>
        <taxon>Basidiomycota</taxon>
        <taxon>Ustilaginomycotina</taxon>
        <taxon>Malasseziomycetes</taxon>
        <taxon>Malasseziales</taxon>
        <taxon>Malasseziaceae</taxon>
        <taxon>Malassezia</taxon>
    </lineage>
</organism>
<dbReference type="InterPro" id="IPR026873">
    <property type="entry name" value="Ptb1"/>
</dbReference>
<evidence type="ECO:0000256" key="5">
    <source>
        <dbReference type="ARBA" id="ARBA00022679"/>
    </source>
</evidence>
<evidence type="ECO:0000313" key="14">
    <source>
        <dbReference type="Proteomes" id="UP001217582"/>
    </source>
</evidence>
<evidence type="ECO:0000256" key="1">
    <source>
        <dbReference type="ARBA" id="ARBA00010497"/>
    </source>
</evidence>
<evidence type="ECO:0000313" key="13">
    <source>
        <dbReference type="EMBL" id="WFD15267.1"/>
    </source>
</evidence>
<accession>A0AAJ5YYF2</accession>
<protein>
    <recommendedName>
        <fullName evidence="10 11">Geranylgeranyl transferase type-2 subunit beta</fullName>
        <ecNumber evidence="3 11">2.5.1.60</ecNumber>
    </recommendedName>
</protein>
<keyword evidence="5 11" id="KW-0808">Transferase</keyword>
<evidence type="ECO:0000256" key="9">
    <source>
        <dbReference type="ARBA" id="ARBA00047658"/>
    </source>
</evidence>
<evidence type="ECO:0000259" key="12">
    <source>
        <dbReference type="Pfam" id="PF00432"/>
    </source>
</evidence>
<evidence type="ECO:0000256" key="11">
    <source>
        <dbReference type="RuleBase" id="RU365076"/>
    </source>
</evidence>
<comment type="catalytic activity">
    <reaction evidence="9 11">
        <text>geranylgeranyl diphosphate + L-cysteinyl-[protein] = S-geranylgeranyl-L-cysteinyl-[protein] + diphosphate</text>
        <dbReference type="Rhea" id="RHEA:21240"/>
        <dbReference type="Rhea" id="RHEA-COMP:10131"/>
        <dbReference type="Rhea" id="RHEA-COMP:11537"/>
        <dbReference type="ChEBI" id="CHEBI:29950"/>
        <dbReference type="ChEBI" id="CHEBI:33019"/>
        <dbReference type="ChEBI" id="CHEBI:57533"/>
        <dbReference type="ChEBI" id="CHEBI:86021"/>
        <dbReference type="EC" id="2.5.1.60"/>
    </reaction>
</comment>
<evidence type="ECO:0000256" key="4">
    <source>
        <dbReference type="ARBA" id="ARBA00022602"/>
    </source>
</evidence>
<gene>
    <name evidence="13" type="primary">BET2</name>
    <name evidence="13" type="ORF">MARU1_001283</name>
</gene>
<comment type="subunit">
    <text evidence="2">Heterodimer of an alpha and a beta subunit.</text>
</comment>
<dbReference type="PANTHER" id="PTHR11774">
    <property type="entry name" value="GERANYLGERANYL TRANSFERASE TYPE BETA SUBUNIT"/>
    <property type="match status" value="1"/>
</dbReference>
<keyword evidence="4 11" id="KW-0637">Prenyltransferase</keyword>
<feature type="domain" description="Prenyltransferase alpha-alpha toroid" evidence="12">
    <location>
        <begin position="30"/>
        <end position="331"/>
    </location>
</feature>
<evidence type="ECO:0000256" key="2">
    <source>
        <dbReference type="ARBA" id="ARBA00011355"/>
    </source>
</evidence>
<evidence type="ECO:0000256" key="8">
    <source>
        <dbReference type="ARBA" id="ARBA00022833"/>
    </source>
</evidence>
<dbReference type="GO" id="GO:0072657">
    <property type="term" value="P:protein localization to membrane"/>
    <property type="evidence" value="ECO:0007669"/>
    <property type="project" value="UniProtKB-ARBA"/>
</dbReference>
<dbReference type="EC" id="2.5.1.60" evidence="3 11"/>
<dbReference type="EMBL" id="CP119917">
    <property type="protein sequence ID" value="WFD15267.1"/>
    <property type="molecule type" value="Genomic_DNA"/>
</dbReference>
<evidence type="ECO:0000256" key="10">
    <source>
        <dbReference type="ARBA" id="ARBA00069127"/>
    </source>
</evidence>
<dbReference type="InterPro" id="IPR045089">
    <property type="entry name" value="PGGT1B-like"/>
</dbReference>
<dbReference type="FunFam" id="1.50.10.20:FF:000012">
    <property type="entry name" value="Geranylgeranyl transferase type-2 subunit beta"/>
    <property type="match status" value="1"/>
</dbReference>
<dbReference type="PANTHER" id="PTHR11774:SF11">
    <property type="entry name" value="GERANYLGERANYL TRANSFERASE TYPE-2 SUBUNIT BETA"/>
    <property type="match status" value="1"/>
</dbReference>
<comment type="function">
    <text evidence="11">Catalyzes the transfer of a geranylgeranyl moiety from geranylgeranyl diphosphate to both cysteines of proteins with the C-terminal sequence -XXCC, -XCXC and -CCXX.</text>
</comment>
<dbReference type="AlphaFoldDB" id="A0AAJ5YYF2"/>
<evidence type="ECO:0000256" key="6">
    <source>
        <dbReference type="ARBA" id="ARBA00022723"/>
    </source>
</evidence>
<comment type="similarity">
    <text evidence="1 11">Belongs to the protein prenyltransferase subunit beta family.</text>
</comment>
<keyword evidence="14" id="KW-1185">Reference proteome</keyword>